<comment type="caution">
    <text evidence="1">The sequence shown here is derived from an EMBL/GenBank/DDBJ whole genome shotgun (WGS) entry which is preliminary data.</text>
</comment>
<name>A0A372FYU2_9ACTN</name>
<sequence>MLLVVVGAVVLLVLAGAGSAVFLTARSGGVAKDVVDDYYRALEERRFDDAYGSLCAEVRADQSREAFTSAAEARLPSSHEMTGELRVNGLPWKTTGTVGVSVSYADGTTQARMVSMLREDGDWLICEPSV</sequence>
<evidence type="ECO:0000313" key="2">
    <source>
        <dbReference type="Proteomes" id="UP000262621"/>
    </source>
</evidence>
<evidence type="ECO:0000313" key="1">
    <source>
        <dbReference type="EMBL" id="RFS45794.1"/>
    </source>
</evidence>
<reference evidence="1 2" key="1">
    <citation type="submission" date="2018-08" db="EMBL/GenBank/DDBJ databases">
        <title>Verrucosispora craniellae sp. nov., isolated from a marine sponge in the South China Sea.</title>
        <authorList>
            <person name="Li L."/>
            <person name="Lin H.W."/>
        </authorList>
    </citation>
    <scope>NUCLEOTIDE SEQUENCE [LARGE SCALE GENOMIC DNA]</scope>
    <source>
        <strain evidence="1 2">LHW63014</strain>
    </source>
</reference>
<proteinExistence type="predicted"/>
<dbReference type="EMBL" id="QVFU01000013">
    <property type="protein sequence ID" value="RFS45794.1"/>
    <property type="molecule type" value="Genomic_DNA"/>
</dbReference>
<gene>
    <name evidence="1" type="ORF">D0Q02_14365</name>
</gene>
<organism evidence="1 2">
    <name type="scientific">Micromonospora craniellae</name>
    <dbReference type="NCBI Taxonomy" id="2294034"/>
    <lineage>
        <taxon>Bacteria</taxon>
        <taxon>Bacillati</taxon>
        <taxon>Actinomycetota</taxon>
        <taxon>Actinomycetes</taxon>
        <taxon>Micromonosporales</taxon>
        <taxon>Micromonosporaceae</taxon>
        <taxon>Micromonospora</taxon>
    </lineage>
</organism>
<evidence type="ECO:0008006" key="3">
    <source>
        <dbReference type="Google" id="ProtNLM"/>
    </source>
</evidence>
<accession>A0A372FYU2</accession>
<dbReference type="Proteomes" id="UP000262621">
    <property type="component" value="Unassembled WGS sequence"/>
</dbReference>
<dbReference type="AlphaFoldDB" id="A0A372FYU2"/>
<protein>
    <recommendedName>
        <fullName evidence="3">DUF4878 domain-containing protein</fullName>
    </recommendedName>
</protein>
<keyword evidence="2" id="KW-1185">Reference proteome</keyword>